<organism evidence="1 2">
    <name type="scientific">Dactylosporangium cerinum</name>
    <dbReference type="NCBI Taxonomy" id="1434730"/>
    <lineage>
        <taxon>Bacteria</taxon>
        <taxon>Bacillati</taxon>
        <taxon>Actinomycetota</taxon>
        <taxon>Actinomycetes</taxon>
        <taxon>Micromonosporales</taxon>
        <taxon>Micromonosporaceae</taxon>
        <taxon>Dactylosporangium</taxon>
    </lineage>
</organism>
<dbReference type="Proteomes" id="UP001595912">
    <property type="component" value="Unassembled WGS sequence"/>
</dbReference>
<comment type="caution">
    <text evidence="1">The sequence shown here is derived from an EMBL/GenBank/DDBJ whole genome shotgun (WGS) entry which is preliminary data.</text>
</comment>
<reference evidence="2" key="1">
    <citation type="journal article" date="2019" name="Int. J. Syst. Evol. Microbiol.">
        <title>The Global Catalogue of Microorganisms (GCM) 10K type strain sequencing project: providing services to taxonomists for standard genome sequencing and annotation.</title>
        <authorList>
            <consortium name="The Broad Institute Genomics Platform"/>
            <consortium name="The Broad Institute Genome Sequencing Center for Infectious Disease"/>
            <person name="Wu L."/>
            <person name="Ma J."/>
        </authorList>
    </citation>
    <scope>NUCLEOTIDE SEQUENCE [LARGE SCALE GENOMIC DNA]</scope>
    <source>
        <strain evidence="2">CGMCC 4.7152</strain>
    </source>
</reference>
<evidence type="ECO:0000313" key="2">
    <source>
        <dbReference type="Proteomes" id="UP001595912"/>
    </source>
</evidence>
<proteinExistence type="predicted"/>
<evidence type="ECO:0000313" key="1">
    <source>
        <dbReference type="EMBL" id="MFC4998489.1"/>
    </source>
</evidence>
<name>A0ABV9VQS1_9ACTN</name>
<sequence length="172" mass="18773">MIEVDTYLAAVTQRIEQAGGQVQRMRIGPIDAVLGDFFEASVIARGHIRFTAVIAPVATVTAFAVRDFINHVHQWSLRTTHQVPGGRTEIINFAGLVSHEVHPDAVAIAVDKPPLQGVGSTRPVVIDLAKGQVHTCTRTRFLGMALQNTISAKQQFLYPHPAEFPAQRPPLP</sequence>
<keyword evidence="2" id="KW-1185">Reference proteome</keyword>
<dbReference type="RefSeq" id="WP_380114736.1">
    <property type="nucleotide sequence ID" value="NZ_JBHSIU010000011.1"/>
</dbReference>
<dbReference type="EMBL" id="JBHSIU010000011">
    <property type="protein sequence ID" value="MFC4998489.1"/>
    <property type="molecule type" value="Genomic_DNA"/>
</dbReference>
<gene>
    <name evidence="1" type="ORF">ACFPIJ_11655</name>
</gene>
<accession>A0ABV9VQS1</accession>
<protein>
    <submittedName>
        <fullName evidence="1">Uncharacterized protein</fullName>
    </submittedName>
</protein>